<dbReference type="EMBL" id="MCFG01000002">
    <property type="protein sequence ID" value="ORX88092.1"/>
    <property type="molecule type" value="Genomic_DNA"/>
</dbReference>
<evidence type="ECO:0000313" key="9">
    <source>
        <dbReference type="EMBL" id="ORX88092.1"/>
    </source>
</evidence>
<dbReference type="STRING" id="1754192.A0A1Y1XQR6"/>
<feature type="transmembrane region" description="Helical" evidence="7">
    <location>
        <begin position="32"/>
        <end position="51"/>
    </location>
</feature>
<keyword evidence="6" id="KW-0863">Zinc-finger</keyword>
<evidence type="ECO:0000256" key="1">
    <source>
        <dbReference type="ARBA" id="ARBA00004141"/>
    </source>
</evidence>
<dbReference type="GO" id="GO:0061630">
    <property type="term" value="F:ubiquitin protein ligase activity"/>
    <property type="evidence" value="ECO:0007669"/>
    <property type="project" value="TreeGrafter"/>
</dbReference>
<organism evidence="9 10">
    <name type="scientific">Anaeromyces robustus</name>
    <dbReference type="NCBI Taxonomy" id="1754192"/>
    <lineage>
        <taxon>Eukaryota</taxon>
        <taxon>Fungi</taxon>
        <taxon>Fungi incertae sedis</taxon>
        <taxon>Chytridiomycota</taxon>
        <taxon>Chytridiomycota incertae sedis</taxon>
        <taxon>Neocallimastigomycetes</taxon>
        <taxon>Neocallimastigales</taxon>
        <taxon>Neocallimastigaceae</taxon>
        <taxon>Anaeromyces</taxon>
    </lineage>
</organism>
<reference evidence="9 10" key="2">
    <citation type="submission" date="2016-08" db="EMBL/GenBank/DDBJ databases">
        <title>Pervasive Adenine N6-methylation of Active Genes in Fungi.</title>
        <authorList>
            <consortium name="DOE Joint Genome Institute"/>
            <person name="Mondo S.J."/>
            <person name="Dannebaum R.O."/>
            <person name="Kuo R.C."/>
            <person name="Labutti K."/>
            <person name="Haridas S."/>
            <person name="Kuo A."/>
            <person name="Salamov A."/>
            <person name="Ahrendt S.R."/>
            <person name="Lipzen A."/>
            <person name="Sullivan W."/>
            <person name="Andreopoulos W.B."/>
            <person name="Clum A."/>
            <person name="Lindquist E."/>
            <person name="Daum C."/>
            <person name="Ramamoorthy G.K."/>
            <person name="Gryganskyi A."/>
            <person name="Culley D."/>
            <person name="Magnuson J.K."/>
            <person name="James T.Y."/>
            <person name="O'Malley M.A."/>
            <person name="Stajich J.E."/>
            <person name="Spatafora J.W."/>
            <person name="Visel A."/>
            <person name="Grigoriev I.V."/>
        </authorList>
    </citation>
    <scope>NUCLEOTIDE SEQUENCE [LARGE SCALE GENOMIC DNA]</scope>
    <source>
        <strain evidence="9 10">S4</strain>
    </source>
</reference>
<accession>A0A1Y1XQR6</accession>
<evidence type="ECO:0000256" key="7">
    <source>
        <dbReference type="SAM" id="Phobius"/>
    </source>
</evidence>
<dbReference type="PANTHER" id="PTHR13407:SF0">
    <property type="entry name" value="FI05221P"/>
    <property type="match status" value="1"/>
</dbReference>
<keyword evidence="6" id="KW-0862">Zinc</keyword>
<protein>
    <recommendedName>
        <fullName evidence="8">RING-type domain-containing protein</fullName>
    </recommendedName>
</protein>
<dbReference type="GO" id="GO:0036503">
    <property type="term" value="P:ERAD pathway"/>
    <property type="evidence" value="ECO:0007669"/>
    <property type="project" value="TreeGrafter"/>
</dbReference>
<evidence type="ECO:0000256" key="6">
    <source>
        <dbReference type="PROSITE-ProRule" id="PRU00175"/>
    </source>
</evidence>
<keyword evidence="4 7" id="KW-1133">Transmembrane helix</keyword>
<evidence type="ECO:0000256" key="2">
    <source>
        <dbReference type="ARBA" id="ARBA00022692"/>
    </source>
</evidence>
<dbReference type="AlphaFoldDB" id="A0A1Y1XQR6"/>
<evidence type="ECO:0000256" key="5">
    <source>
        <dbReference type="ARBA" id="ARBA00023136"/>
    </source>
</evidence>
<dbReference type="SMART" id="SM00184">
    <property type="entry name" value="RING"/>
    <property type="match status" value="1"/>
</dbReference>
<dbReference type="PROSITE" id="PS50089">
    <property type="entry name" value="ZF_RING_2"/>
    <property type="match status" value="1"/>
</dbReference>
<evidence type="ECO:0000256" key="3">
    <source>
        <dbReference type="ARBA" id="ARBA00022723"/>
    </source>
</evidence>
<dbReference type="Pfam" id="PF13639">
    <property type="entry name" value="zf-RING_2"/>
    <property type="match status" value="1"/>
</dbReference>
<feature type="domain" description="RING-type" evidence="8">
    <location>
        <begin position="199"/>
        <end position="242"/>
    </location>
</feature>
<keyword evidence="2 7" id="KW-0812">Transmembrane</keyword>
<feature type="transmembrane region" description="Helical" evidence="7">
    <location>
        <begin position="119"/>
        <end position="142"/>
    </location>
</feature>
<gene>
    <name evidence="9" type="ORF">BCR32DRAFT_239611</name>
</gene>
<evidence type="ECO:0000313" key="10">
    <source>
        <dbReference type="Proteomes" id="UP000193944"/>
    </source>
</evidence>
<proteinExistence type="predicted"/>
<dbReference type="GO" id="GO:0005789">
    <property type="term" value="C:endoplasmic reticulum membrane"/>
    <property type="evidence" value="ECO:0007669"/>
    <property type="project" value="TreeGrafter"/>
</dbReference>
<dbReference type="InterPro" id="IPR013083">
    <property type="entry name" value="Znf_RING/FYVE/PHD"/>
</dbReference>
<keyword evidence="3" id="KW-0479">Metal-binding</keyword>
<dbReference type="Gene3D" id="3.30.40.10">
    <property type="entry name" value="Zinc/RING finger domain, C3HC4 (zinc finger)"/>
    <property type="match status" value="1"/>
</dbReference>
<dbReference type="PANTHER" id="PTHR13407">
    <property type="entry name" value="RNF121 PROTEIN"/>
    <property type="match status" value="1"/>
</dbReference>
<keyword evidence="10" id="KW-1185">Reference proteome</keyword>
<evidence type="ECO:0000256" key="4">
    <source>
        <dbReference type="ARBA" id="ARBA00022989"/>
    </source>
</evidence>
<name>A0A1Y1XQR6_9FUNG</name>
<evidence type="ECO:0000259" key="8">
    <source>
        <dbReference type="PROSITE" id="PS50089"/>
    </source>
</evidence>
<feature type="transmembrane region" description="Helical" evidence="7">
    <location>
        <begin position="148"/>
        <end position="166"/>
    </location>
</feature>
<dbReference type="SUPFAM" id="SSF57850">
    <property type="entry name" value="RING/U-box"/>
    <property type="match status" value="1"/>
</dbReference>
<dbReference type="GO" id="GO:0000139">
    <property type="term" value="C:Golgi membrane"/>
    <property type="evidence" value="ECO:0007669"/>
    <property type="project" value="TreeGrafter"/>
</dbReference>
<reference evidence="9 10" key="1">
    <citation type="submission" date="2016-08" db="EMBL/GenBank/DDBJ databases">
        <title>A Parts List for Fungal Cellulosomes Revealed by Comparative Genomics.</title>
        <authorList>
            <consortium name="DOE Joint Genome Institute"/>
            <person name="Haitjema C.H."/>
            <person name="Gilmore S.P."/>
            <person name="Henske J.K."/>
            <person name="Solomon K.V."/>
            <person name="De Groot R."/>
            <person name="Kuo A."/>
            <person name="Mondo S.J."/>
            <person name="Salamov A.A."/>
            <person name="Labutti K."/>
            <person name="Zhao Z."/>
            <person name="Chiniquy J."/>
            <person name="Barry K."/>
            <person name="Brewer H.M."/>
            <person name="Purvine S.O."/>
            <person name="Wright A.T."/>
            <person name="Boxma B."/>
            <person name="Van Alen T."/>
            <person name="Hackstein J.H."/>
            <person name="Baker S.E."/>
            <person name="Grigoriev I.V."/>
            <person name="O'Malley M.A."/>
        </authorList>
    </citation>
    <scope>NUCLEOTIDE SEQUENCE [LARGE SCALE GENOMIC DNA]</scope>
    <source>
        <strain evidence="9 10">S4</strain>
    </source>
</reference>
<sequence length="307" mass="35099">MEELEYDLPELNITTGSAITVDDMMEVQDEGLYGLMIIGFLFFSQFGVLAWKKYHPKSFQSVTLVGLWIVPPVVGLFMKNYIYFSTWILFLIANFLIYRKSQEKPLKPETPRTLYRWFAIIHKLTYTVGAIGYGVFLVGMFIEGQTKILEIGLILAFYGLYFGILNKDTVDELSARMALNVGYIKKQGIPTKNLTGNVCSICGGRVDNEEGSCKLDCGHIYHDHCIRGWIIIGKKATCPYCKEKVETSSLTENPWNKADIMYSNFLDFFRYLLVWQPLIIIVIEIFTRMTGTKQEMPDSSNTVNTNI</sequence>
<feature type="transmembrane region" description="Helical" evidence="7">
    <location>
        <begin position="58"/>
        <end position="75"/>
    </location>
</feature>
<dbReference type="InterPro" id="IPR040176">
    <property type="entry name" value="RNF121/RNF175"/>
</dbReference>
<keyword evidence="5 7" id="KW-0472">Membrane</keyword>
<dbReference type="Proteomes" id="UP000193944">
    <property type="component" value="Unassembled WGS sequence"/>
</dbReference>
<comment type="caution">
    <text evidence="9">The sequence shown here is derived from an EMBL/GenBank/DDBJ whole genome shotgun (WGS) entry which is preliminary data.</text>
</comment>
<dbReference type="GO" id="GO:0008270">
    <property type="term" value="F:zinc ion binding"/>
    <property type="evidence" value="ECO:0007669"/>
    <property type="project" value="UniProtKB-KW"/>
</dbReference>
<feature type="transmembrane region" description="Helical" evidence="7">
    <location>
        <begin position="81"/>
        <end position="98"/>
    </location>
</feature>
<feature type="transmembrane region" description="Helical" evidence="7">
    <location>
        <begin position="268"/>
        <end position="287"/>
    </location>
</feature>
<dbReference type="InterPro" id="IPR001841">
    <property type="entry name" value="Znf_RING"/>
</dbReference>
<dbReference type="OrthoDB" id="8062037at2759"/>
<comment type="subcellular location">
    <subcellularLocation>
        <location evidence="1">Membrane</location>
        <topology evidence="1">Multi-pass membrane protein</topology>
    </subcellularLocation>
</comment>